<feature type="domain" description="DEK-C" evidence="18">
    <location>
        <begin position="2252"/>
        <end position="2313"/>
    </location>
</feature>
<evidence type="ECO:0000313" key="20">
    <source>
        <dbReference type="Proteomes" id="UP000824890"/>
    </source>
</evidence>
<dbReference type="Pfam" id="PF12799">
    <property type="entry name" value="LRR_4"/>
    <property type="match status" value="1"/>
</dbReference>
<feature type="domain" description="Protein kinase" evidence="15">
    <location>
        <begin position="309"/>
        <end position="590"/>
    </location>
</feature>
<dbReference type="PROSITE" id="PS00107">
    <property type="entry name" value="PROTEIN_KINASE_ATP"/>
    <property type="match status" value="1"/>
</dbReference>
<dbReference type="PROSITE" id="PS51450">
    <property type="entry name" value="LRR"/>
    <property type="match status" value="1"/>
</dbReference>
<dbReference type="InterPro" id="IPR017441">
    <property type="entry name" value="Protein_kinase_ATP_BS"/>
</dbReference>
<feature type="domain" description="UBC core" evidence="16">
    <location>
        <begin position="708"/>
        <end position="858"/>
    </location>
</feature>
<comment type="caution">
    <text evidence="19">The sequence shown here is derived from an EMBL/GenBank/DDBJ whole genome shotgun (WGS) entry which is preliminary data.</text>
</comment>
<dbReference type="InterPro" id="IPR000719">
    <property type="entry name" value="Prot_kinase_dom"/>
</dbReference>
<evidence type="ECO:0000259" key="15">
    <source>
        <dbReference type="PROSITE" id="PS50011"/>
    </source>
</evidence>
<keyword evidence="11" id="KW-0067">ATP-binding</keyword>
<dbReference type="SUPFAM" id="SSF56112">
    <property type="entry name" value="Protein kinase-like (PK-like)"/>
    <property type="match status" value="1"/>
</dbReference>
<dbReference type="InterPro" id="IPR004332">
    <property type="entry name" value="Transposase_MuDR"/>
</dbReference>
<dbReference type="Pfam" id="PF03108">
    <property type="entry name" value="DBD_Tnp_Mut"/>
    <property type="match status" value="2"/>
</dbReference>
<evidence type="ECO:0000256" key="4">
    <source>
        <dbReference type="ARBA" id="ARBA00022723"/>
    </source>
</evidence>
<dbReference type="InterPro" id="IPR006564">
    <property type="entry name" value="Znf_PMZ"/>
</dbReference>
<dbReference type="PRINTS" id="PR00019">
    <property type="entry name" value="LEURICHRPT"/>
</dbReference>
<dbReference type="Pfam" id="PF04434">
    <property type="entry name" value="SWIM"/>
    <property type="match status" value="2"/>
</dbReference>
<dbReference type="Pfam" id="PF00179">
    <property type="entry name" value="UQ_con"/>
    <property type="match status" value="1"/>
</dbReference>
<dbReference type="Gene3D" id="3.10.110.10">
    <property type="entry name" value="Ubiquitin Conjugating Enzyme"/>
    <property type="match status" value="1"/>
</dbReference>
<keyword evidence="3 13" id="KW-0812">Transmembrane</keyword>
<keyword evidence="5" id="KW-0677">Repeat</keyword>
<dbReference type="InterPro" id="IPR050994">
    <property type="entry name" value="At_inactive_RLKs"/>
</dbReference>
<evidence type="ECO:0000313" key="19">
    <source>
        <dbReference type="EMBL" id="KAH0857334.1"/>
    </source>
</evidence>
<comment type="subcellular location">
    <subcellularLocation>
        <location evidence="1">Membrane</location>
    </subcellularLocation>
</comment>
<protein>
    <submittedName>
        <fullName evidence="19">Uncharacterized protein</fullName>
    </submittedName>
</protein>
<evidence type="ECO:0000256" key="12">
    <source>
        <dbReference type="SAM" id="MobiDB-lite"/>
    </source>
</evidence>
<evidence type="ECO:0000259" key="16">
    <source>
        <dbReference type="PROSITE" id="PS50127"/>
    </source>
</evidence>
<keyword evidence="6 10" id="KW-0863">Zinc-finger</keyword>
<evidence type="ECO:0000256" key="3">
    <source>
        <dbReference type="ARBA" id="ARBA00022692"/>
    </source>
</evidence>
<feature type="binding site" evidence="11">
    <location>
        <position position="337"/>
    </location>
    <ligand>
        <name>ATP</name>
        <dbReference type="ChEBI" id="CHEBI:30616"/>
    </ligand>
</feature>
<feature type="transmembrane region" description="Helical" evidence="13">
    <location>
        <begin position="229"/>
        <end position="256"/>
    </location>
</feature>
<dbReference type="InterPro" id="IPR025875">
    <property type="entry name" value="Leu-rich_rpt_4"/>
</dbReference>
<feature type="domain" description="SWIM-type" evidence="17">
    <location>
        <begin position="2151"/>
        <end position="2185"/>
    </location>
</feature>
<dbReference type="Proteomes" id="UP000824890">
    <property type="component" value="Unassembled WGS sequence"/>
</dbReference>
<dbReference type="InterPro" id="IPR003591">
    <property type="entry name" value="Leu-rich_rpt_typical-subtyp"/>
</dbReference>
<dbReference type="InterPro" id="IPR032675">
    <property type="entry name" value="LRR_dom_sf"/>
</dbReference>
<keyword evidence="8 13" id="KW-1133">Transmembrane helix</keyword>
<feature type="chain" id="PRO_5045362046" evidence="14">
    <location>
        <begin position="20"/>
        <end position="2330"/>
    </location>
</feature>
<evidence type="ECO:0000256" key="7">
    <source>
        <dbReference type="ARBA" id="ARBA00022833"/>
    </source>
</evidence>
<proteinExistence type="predicted"/>
<dbReference type="SUPFAM" id="SSF52058">
    <property type="entry name" value="L domain-like"/>
    <property type="match status" value="1"/>
</dbReference>
<dbReference type="InterPro" id="IPR014876">
    <property type="entry name" value="DEK_C"/>
</dbReference>
<dbReference type="InterPro" id="IPR013210">
    <property type="entry name" value="LRR_N_plant-typ"/>
</dbReference>
<evidence type="ECO:0000256" key="9">
    <source>
        <dbReference type="ARBA" id="ARBA00023136"/>
    </source>
</evidence>
<accession>A0ABQ7XN31</accession>
<feature type="signal peptide" evidence="14">
    <location>
        <begin position="1"/>
        <end position="19"/>
    </location>
</feature>
<dbReference type="InterPro" id="IPR001611">
    <property type="entry name" value="Leu-rich_rpt"/>
</dbReference>
<dbReference type="InterPro" id="IPR007527">
    <property type="entry name" value="Znf_SWIM"/>
</dbReference>
<keyword evidence="4" id="KW-0479">Metal-binding</keyword>
<dbReference type="EMBL" id="JAGKQM010000019">
    <property type="protein sequence ID" value="KAH0857334.1"/>
    <property type="molecule type" value="Genomic_DNA"/>
</dbReference>
<dbReference type="PROSITE" id="PS50011">
    <property type="entry name" value="PROTEIN_KINASE_DOM"/>
    <property type="match status" value="1"/>
</dbReference>
<dbReference type="Pfam" id="PF08766">
    <property type="entry name" value="DEK_C"/>
    <property type="match status" value="1"/>
</dbReference>
<organism evidence="19 20">
    <name type="scientific">Brassica napus</name>
    <name type="common">Rape</name>
    <dbReference type="NCBI Taxonomy" id="3708"/>
    <lineage>
        <taxon>Eukaryota</taxon>
        <taxon>Viridiplantae</taxon>
        <taxon>Streptophyta</taxon>
        <taxon>Embryophyta</taxon>
        <taxon>Tracheophyta</taxon>
        <taxon>Spermatophyta</taxon>
        <taxon>Magnoliopsida</taxon>
        <taxon>eudicotyledons</taxon>
        <taxon>Gunneridae</taxon>
        <taxon>Pentapetalae</taxon>
        <taxon>rosids</taxon>
        <taxon>malvids</taxon>
        <taxon>Brassicales</taxon>
        <taxon>Brassicaceae</taxon>
        <taxon>Brassiceae</taxon>
        <taxon>Brassica</taxon>
    </lineage>
</organism>
<feature type="region of interest" description="Disordered" evidence="12">
    <location>
        <begin position="2235"/>
        <end position="2255"/>
    </location>
</feature>
<dbReference type="Gene3D" id="3.30.200.20">
    <property type="entry name" value="Phosphorylase Kinase, domain 1"/>
    <property type="match status" value="1"/>
</dbReference>
<evidence type="ECO:0000256" key="2">
    <source>
        <dbReference type="ARBA" id="ARBA00022614"/>
    </source>
</evidence>
<feature type="region of interest" description="Disordered" evidence="12">
    <location>
        <begin position="260"/>
        <end position="285"/>
    </location>
</feature>
<keyword evidence="20" id="KW-1185">Reference proteome</keyword>
<dbReference type="Gene3D" id="1.10.10.60">
    <property type="entry name" value="Homeodomain-like"/>
    <property type="match status" value="1"/>
</dbReference>
<dbReference type="SUPFAM" id="SSF54495">
    <property type="entry name" value="UBC-like"/>
    <property type="match status" value="1"/>
</dbReference>
<evidence type="ECO:0000256" key="10">
    <source>
        <dbReference type="PROSITE-ProRule" id="PRU00325"/>
    </source>
</evidence>
<feature type="domain" description="SWIM-type" evidence="17">
    <location>
        <begin position="1501"/>
        <end position="1533"/>
    </location>
</feature>
<dbReference type="Pfam" id="PF10551">
    <property type="entry name" value="MULE"/>
    <property type="match status" value="1"/>
</dbReference>
<dbReference type="PANTHER" id="PTHR48010">
    <property type="entry name" value="OS05G0588300 PROTEIN"/>
    <property type="match status" value="1"/>
</dbReference>
<dbReference type="Pfam" id="PF08263">
    <property type="entry name" value="LRRNT_2"/>
    <property type="match status" value="1"/>
</dbReference>
<dbReference type="SMART" id="SM00369">
    <property type="entry name" value="LRR_TYP"/>
    <property type="match status" value="4"/>
</dbReference>
<dbReference type="InterPro" id="IPR016135">
    <property type="entry name" value="UBQ-conjugating_enzyme/RWD"/>
</dbReference>
<dbReference type="InterPro" id="IPR011009">
    <property type="entry name" value="Kinase-like_dom_sf"/>
</dbReference>
<dbReference type="Pfam" id="PF13855">
    <property type="entry name" value="LRR_8"/>
    <property type="match status" value="1"/>
</dbReference>
<dbReference type="InterPro" id="IPR018289">
    <property type="entry name" value="MULE_transposase_dom"/>
</dbReference>
<dbReference type="PROSITE" id="PS50966">
    <property type="entry name" value="ZF_SWIM"/>
    <property type="match status" value="2"/>
</dbReference>
<evidence type="ECO:0000256" key="8">
    <source>
        <dbReference type="ARBA" id="ARBA00022989"/>
    </source>
</evidence>
<keyword evidence="11" id="KW-0547">Nucleotide-binding</keyword>
<evidence type="ECO:0000256" key="6">
    <source>
        <dbReference type="ARBA" id="ARBA00022771"/>
    </source>
</evidence>
<dbReference type="SUPFAM" id="SSF109715">
    <property type="entry name" value="DEK C-terminal domain"/>
    <property type="match status" value="1"/>
</dbReference>
<dbReference type="Gene3D" id="3.80.10.10">
    <property type="entry name" value="Ribonuclease Inhibitor"/>
    <property type="match status" value="2"/>
</dbReference>
<evidence type="ECO:0000259" key="17">
    <source>
        <dbReference type="PROSITE" id="PS50966"/>
    </source>
</evidence>
<dbReference type="PROSITE" id="PS50127">
    <property type="entry name" value="UBC_2"/>
    <property type="match status" value="1"/>
</dbReference>
<sequence length="2330" mass="263352">MQVFFFFFSLILCFALIFAETLENDKRALLDFLSHLSLPLHRWNQSSPTCHQWTGVTCSRNRIVSVRLPAVGLNGLIPPFTITRLSSLKILSLRNNQLTGELPSDLINLKNLTRLYLQHNRLSGPLPETLSELQNLKVLDLSNNGLNGSISSSLSRLTRLRVLNLANNSFSGDIPDLDLPNLRQIDLSNNKLIGAIPKSLQRFQTSAFSGNNITGKETQNKTPFGLSQLAFLLILSAACVLGVSGLSCIIMITCFGKSTISGKSRKRDSSSSSTTPPGNWTSRDDDAEGGKIIFFGGKNHLFDLDDLLSSSAQVLGKGAFGTTYKVTMDDMSAVVVKRLKEVVVGRREFEQQMEMIGMIRHENVAELKAYYYSKDDKLAVYSYYTQGSLFQMLHGNRGTYDRVPLSWDARLRIATGAARGLAKIHEGNNGRLIHGNIKSSNIFLDSQGHGCIGDIGLTTIMRSLPQTTCLTSGYHAPEITDTRRSTQSSDVYSFGVVLLELLTGKSPASRETKHGEKMYLATWIRNVVVEEWTGEVFDMEILSESGGFEEEMVEMMQIGLACVAVKQQERPHIAHVVKMIQDIRSTDAELKKKKQNRIGEVKGLKHCEDQTGLRSWKSDQLVQSLKSSYFDDEEEDDPLDPFPLALTFNEALAAIDSYGLNSELSASICVGIFWKLRKKVFSRWLAILVSKAFSLVFSRSLKSNSEKMASKRILKELKDLQKDPSTLYTAGPVGEDLFHWQATITGPSDSPYSGGIFILTIHFPPDYPFKPPKVVFRTKVFHPNVNSNGIICFHICHDVLKEQWSPALTISKLLVSICSLLRDPNPDDPMVPEIAHMYKTDRAKYESTARSWTQKAVVSKRDIAELEVSVYCYWNGCIKYGPEGVYYEGPAPKKIIVNPKIALNRLLDEMYVLTGVDVDKQRSKVKIFGRYPSVVGHSKFQYLLLPVVNNSSLETMLEVPSKHPSVKNVELYLEVKSEGVTGPAACSSKRQKTVKVERGSRTGNIGDAAVDADMTDNISGSNAVAQVVNLAGDGSNIPRKDLNKDSNPDDHDLRVGLCFKDADELKKAVDWCSIKGLQKCVVRETQKGECMFECIKWRCKWSFGAAKMEKHGLFEIIKYTGPHTCRAIEPEKSDSEFEADEIERLVRRHPTLSFSELQNWWKANIGYALETWEVRAAKEEAIKRAFGDQSFEDLPKLMSAFQSSNGLLVDWKYDLFPNPKFASFCGVFWAFPQSVQGFQHCRPLILVDTKELSGKNQLNLMIASGVDADNVYLPLAFAVTKQVSSDSWRWFLTNIRKKVTQRKGLCLISSPHPDILSVINEPGSQWKEPWAYHRFCLKQFSSQFCSGFPGYNQLENLVKQAGSTGQKEEFETHIERIKKENPEARRRLAQIPQNQWALVHDSGRRYKIMEIDTKSLFAVCRGFELADHAVTGSVMLLFDELRDRFYDLSHFSRGSLNSGHVYTKPVTDKLEEFRTATVTYVVMPLDNNAFKVAEPAQNDEWIVRLSDCSCTCGDFQSYKFPCLHVLAVCKQLKINPLQYVDNCYTYERSYKTYAATFSSVPELAAWLEASGVPRLFPPVILPPPSNVSPKARPLQKLITRRADKRIVVVMAEREIKVLCYSDGGISRGPDGFYFEGSIPKEMRIKETSSNLRIFCRYPSLVSQPMVTYGLLPVTCDGDLERMLEVPSNHPSINTLEFLWLEDGATVVGFCFKDRGELKKAVDWRSIRGQHKCVVKETGKDEFTFECIKWKCRWSLRAVRMEEHGPFEITSCSGPDACKQRGSNACPDEEFLAYEVEGVVSEHPMLSVAELHKWWNEKFGSEQTFLTQLDMEGEEVSDAKTLLQDAKKNAIKRLFGEWDESFRFIPKLMSALHSSNGTLVDWESDSLPNPEHASFRSVFWAFSQVSALYTSLVVVDSKQLKGKYNMKLMIASGFDAAYKSFPLAFAVTKEVSIDSWRWFLTRIREKVTQRKGLCLITRHHPDILAVVNEPGSQWKELWAYHRFCLTHLCSQFSRLFPDHHHHTEYLVMQAGSSTHKAEFDSYIKDIKEKSPEGWKWLDQIPPHQWALAHDSGGVMLLFSEMKDAFDVSFSCSRGSLHRGDVYTENVMRKFQESLIDSGAYVVTPLERDAFKVSGPSERVSMRHLMEKYKEYKECILELNDSTCTCGKFQRKRFPCLHALAVFQKMKINPLPYVDDCYFAESYYKTYEATFSPVPEMSAWPEASGVPTLFPPVIAPPPLKVSGKGKGKSKSKEPPSDEELRNAILDILKVMDFKMASFTDIIKQLGMSLRLADKFRYDLTPRKSSIEVMIQYELEKYAADSEEEEDEDEEGL</sequence>
<keyword evidence="9 13" id="KW-0472">Membrane</keyword>
<dbReference type="PROSITE" id="PS51998">
    <property type="entry name" value="DEK_C"/>
    <property type="match status" value="1"/>
</dbReference>
<dbReference type="SMART" id="SM00212">
    <property type="entry name" value="UBCc"/>
    <property type="match status" value="1"/>
</dbReference>
<reference evidence="19 20" key="1">
    <citation type="submission" date="2021-05" db="EMBL/GenBank/DDBJ databases">
        <title>Genome Assembly of Synthetic Allotetraploid Brassica napus Reveals Homoeologous Exchanges between Subgenomes.</title>
        <authorList>
            <person name="Davis J.T."/>
        </authorList>
    </citation>
    <scope>NUCLEOTIDE SEQUENCE [LARGE SCALE GENOMIC DNA]</scope>
    <source>
        <strain evidence="20">cv. Da-Ae</strain>
        <tissue evidence="19">Seedling</tissue>
    </source>
</reference>
<evidence type="ECO:0000256" key="5">
    <source>
        <dbReference type="ARBA" id="ARBA00022737"/>
    </source>
</evidence>
<keyword evidence="2" id="KW-0433">Leucine-rich repeat</keyword>
<evidence type="ECO:0000256" key="14">
    <source>
        <dbReference type="SAM" id="SignalP"/>
    </source>
</evidence>
<feature type="non-terminal residue" evidence="19">
    <location>
        <position position="2330"/>
    </location>
</feature>
<keyword evidence="14" id="KW-0732">Signal</keyword>
<gene>
    <name evidence="19" type="ORF">HID58_085595</name>
</gene>
<dbReference type="Gene3D" id="1.10.510.10">
    <property type="entry name" value="Transferase(Phosphotransferase) domain 1"/>
    <property type="match status" value="1"/>
</dbReference>
<name>A0ABQ7XN31_BRANA</name>
<evidence type="ECO:0000259" key="18">
    <source>
        <dbReference type="PROSITE" id="PS51998"/>
    </source>
</evidence>
<dbReference type="InterPro" id="IPR000608">
    <property type="entry name" value="UBC"/>
</dbReference>
<dbReference type="Pfam" id="PF00069">
    <property type="entry name" value="Pkinase"/>
    <property type="match status" value="1"/>
</dbReference>
<evidence type="ECO:0000256" key="1">
    <source>
        <dbReference type="ARBA" id="ARBA00004370"/>
    </source>
</evidence>
<evidence type="ECO:0000256" key="13">
    <source>
        <dbReference type="SAM" id="Phobius"/>
    </source>
</evidence>
<evidence type="ECO:0000256" key="11">
    <source>
        <dbReference type="PROSITE-ProRule" id="PRU10141"/>
    </source>
</evidence>
<dbReference type="SMART" id="SM00575">
    <property type="entry name" value="ZnF_PMZ"/>
    <property type="match status" value="2"/>
</dbReference>
<dbReference type="PANTHER" id="PTHR48010:SF48">
    <property type="entry name" value="PROTEIN KINASE DOMAIN-CONTAINING PROTEIN"/>
    <property type="match status" value="1"/>
</dbReference>
<dbReference type="CDD" id="cd23792">
    <property type="entry name" value="UBCc_UBE2D"/>
    <property type="match status" value="1"/>
</dbReference>
<keyword evidence="7" id="KW-0862">Zinc</keyword>
<dbReference type="Pfam" id="PF00560">
    <property type="entry name" value="LRR_1"/>
    <property type="match status" value="1"/>
</dbReference>